<keyword evidence="8" id="KW-1185">Reference proteome</keyword>
<evidence type="ECO:0000256" key="3">
    <source>
        <dbReference type="ARBA" id="ARBA00022692"/>
    </source>
</evidence>
<proteinExistence type="predicted"/>
<protein>
    <submittedName>
        <fullName evidence="7">Uncharacterized protein</fullName>
    </submittedName>
</protein>
<comment type="subcellular location">
    <subcellularLocation>
        <location evidence="1">Membrane</location>
        <topology evidence="1">Multi-pass membrane protein</topology>
    </subcellularLocation>
</comment>
<dbReference type="GO" id="GO:0016020">
    <property type="term" value="C:membrane"/>
    <property type="evidence" value="ECO:0007669"/>
    <property type="project" value="UniProtKB-SubCell"/>
</dbReference>
<keyword evidence="4 6" id="KW-1133">Transmembrane helix</keyword>
<evidence type="ECO:0000256" key="5">
    <source>
        <dbReference type="ARBA" id="ARBA00023136"/>
    </source>
</evidence>
<feature type="transmembrane region" description="Helical" evidence="6">
    <location>
        <begin position="63"/>
        <end position="84"/>
    </location>
</feature>
<dbReference type="Proteomes" id="UP001054857">
    <property type="component" value="Unassembled WGS sequence"/>
</dbReference>
<dbReference type="PROSITE" id="PS00218">
    <property type="entry name" value="AMINO_ACID_PERMEASE_1"/>
    <property type="match status" value="1"/>
</dbReference>
<comment type="caution">
    <text evidence="7">The sequence shown here is derived from an EMBL/GenBank/DDBJ whole genome shotgun (WGS) entry which is preliminary data.</text>
</comment>
<evidence type="ECO:0000256" key="1">
    <source>
        <dbReference type="ARBA" id="ARBA00004141"/>
    </source>
</evidence>
<feature type="transmembrane region" description="Helical" evidence="6">
    <location>
        <begin position="96"/>
        <end position="116"/>
    </location>
</feature>
<feature type="transmembrane region" description="Helical" evidence="6">
    <location>
        <begin position="186"/>
        <end position="206"/>
    </location>
</feature>
<dbReference type="Pfam" id="PF13520">
    <property type="entry name" value="AA_permease_2"/>
    <property type="match status" value="1"/>
</dbReference>
<dbReference type="InterPro" id="IPR004840">
    <property type="entry name" value="Amino_acid_permease_CS"/>
</dbReference>
<dbReference type="Gene3D" id="1.20.1740.10">
    <property type="entry name" value="Amino acid/polyamine transporter I"/>
    <property type="match status" value="1"/>
</dbReference>
<evidence type="ECO:0000256" key="2">
    <source>
        <dbReference type="ARBA" id="ARBA00022448"/>
    </source>
</evidence>
<dbReference type="PANTHER" id="PTHR45649:SF26">
    <property type="entry name" value="OS04G0435100 PROTEIN"/>
    <property type="match status" value="1"/>
</dbReference>
<evidence type="ECO:0000256" key="6">
    <source>
        <dbReference type="SAM" id="Phobius"/>
    </source>
</evidence>
<name>A0AAD3E0F4_9CHLO</name>
<feature type="transmembrane region" description="Helical" evidence="6">
    <location>
        <begin position="480"/>
        <end position="501"/>
    </location>
</feature>
<evidence type="ECO:0000256" key="4">
    <source>
        <dbReference type="ARBA" id="ARBA00022989"/>
    </source>
</evidence>
<dbReference type="EMBL" id="BMAR01000050">
    <property type="protein sequence ID" value="GFR51415.1"/>
    <property type="molecule type" value="Genomic_DNA"/>
</dbReference>
<organism evidence="7 8">
    <name type="scientific">Astrephomene gubernaculifera</name>
    <dbReference type="NCBI Taxonomy" id="47775"/>
    <lineage>
        <taxon>Eukaryota</taxon>
        <taxon>Viridiplantae</taxon>
        <taxon>Chlorophyta</taxon>
        <taxon>core chlorophytes</taxon>
        <taxon>Chlorophyceae</taxon>
        <taxon>CS clade</taxon>
        <taxon>Chlamydomonadales</taxon>
        <taxon>Astrephomenaceae</taxon>
        <taxon>Astrephomene</taxon>
    </lineage>
</organism>
<evidence type="ECO:0000313" key="7">
    <source>
        <dbReference type="EMBL" id="GFR51415.1"/>
    </source>
</evidence>
<dbReference type="GO" id="GO:0022857">
    <property type="term" value="F:transmembrane transporter activity"/>
    <property type="evidence" value="ECO:0007669"/>
    <property type="project" value="InterPro"/>
</dbReference>
<keyword evidence="2" id="KW-0813">Transport</keyword>
<dbReference type="AlphaFoldDB" id="A0AAD3E0F4"/>
<accession>A0AAD3E0F4</accession>
<feature type="transmembrane region" description="Helical" evidence="6">
    <location>
        <begin position="218"/>
        <end position="236"/>
    </location>
</feature>
<dbReference type="PANTHER" id="PTHR45649">
    <property type="entry name" value="AMINO-ACID PERMEASE BAT1"/>
    <property type="match status" value="1"/>
</dbReference>
<dbReference type="InterPro" id="IPR002293">
    <property type="entry name" value="AA/rel_permease1"/>
</dbReference>
<dbReference type="GO" id="GO:0006865">
    <property type="term" value="P:amino acid transport"/>
    <property type="evidence" value="ECO:0007669"/>
    <property type="project" value="InterPro"/>
</dbReference>
<gene>
    <name evidence="7" type="ORF">Agub_g13703</name>
</gene>
<feature type="transmembrane region" description="Helical" evidence="6">
    <location>
        <begin position="438"/>
        <end position="459"/>
    </location>
</feature>
<keyword evidence="3 6" id="KW-0812">Transmembrane</keyword>
<sequence length="602" mass="63269">MIDQTPTPPPRSRSTWTPSAFGRAVTDFARQRPKPAKRRRAATDELKLFCMGYRQELARKLTLFNNAGVAFSLLTPLTALTGTYGTWGLLYGGPVVMMWGFPIVSLFSLLVAVSLAELASAYPTSGATYYWTWVLAPPRFKALCCWLNGWLMLLGQGAFTAASSRMFTDMLDVFVLMATGKQLPNGILIAVFIVVLLGSALAAGTSNSVTAYLTSLSAFWNLVALAALAVALPAVAPKRQSASYMFTCWTDASATTGVQNHFYNLLLGLLMSQYVYLGFDSSAHISEETQHAEINAPRGMLAASLTAAVTGYGYLLSLNACTVDPAALLSTKSESRGKHAAAQLFWNVHADAYHDGRGGLALLTVPMISALMCTYQCVSANARMLFAFSRDGAVPLSRYLGRVEKRTRAPAAAAWAMALLGVVLGVPMYFAAPYVNTISTLAIVNTYLSYGLPILCKLVSGRSAFLPGPFFTGRRISRAINLLALLWVLVIAVIFSLPTAYPLTGTNMNYNAAAAAAAAEAEEEAEAAAGGAAARGRARRGAVGARGGAAGTWTGTARGGGGGAAAAGTTESSTIEIATAFVVAAAAPAAAGAARGVNDVRH</sequence>
<feature type="transmembrane region" description="Helical" evidence="6">
    <location>
        <begin position="412"/>
        <end position="432"/>
    </location>
</feature>
<evidence type="ECO:0000313" key="8">
    <source>
        <dbReference type="Proteomes" id="UP001054857"/>
    </source>
</evidence>
<keyword evidence="5 6" id="KW-0472">Membrane</keyword>
<reference evidence="7 8" key="1">
    <citation type="journal article" date="2021" name="Sci. Rep.">
        <title>Genome sequencing of the multicellular alga Astrephomene provides insights into convergent evolution of germ-soma differentiation.</title>
        <authorList>
            <person name="Yamashita S."/>
            <person name="Yamamoto K."/>
            <person name="Matsuzaki R."/>
            <person name="Suzuki S."/>
            <person name="Yamaguchi H."/>
            <person name="Hirooka S."/>
            <person name="Minakuchi Y."/>
            <person name="Miyagishima S."/>
            <person name="Kawachi M."/>
            <person name="Toyoda A."/>
            <person name="Nozaki H."/>
        </authorList>
    </citation>
    <scope>NUCLEOTIDE SEQUENCE [LARGE SCALE GENOMIC DNA]</scope>
    <source>
        <strain evidence="7 8">NIES-4017</strain>
    </source>
</reference>